<dbReference type="Proteomes" id="UP000005426">
    <property type="component" value="Unassembled WGS sequence"/>
</dbReference>
<dbReference type="HOGENOM" id="CLU_924560_0_0_1"/>
<evidence type="ECO:0000313" key="3">
    <source>
        <dbReference type="Proteomes" id="UP000005426"/>
    </source>
</evidence>
<gene>
    <name evidence="2" type="ORF">TRIATDRAFT_271074</name>
</gene>
<keyword evidence="3" id="KW-1185">Reference proteome</keyword>
<evidence type="ECO:0000256" key="1">
    <source>
        <dbReference type="SAM" id="MobiDB-lite"/>
    </source>
</evidence>
<dbReference type="AlphaFoldDB" id="G9NJI0"/>
<protein>
    <submittedName>
        <fullName evidence="2">Uncharacterized protein</fullName>
    </submittedName>
</protein>
<feature type="compositionally biased region" description="Basic and acidic residues" evidence="1">
    <location>
        <begin position="7"/>
        <end position="16"/>
    </location>
</feature>
<accession>G9NJI0</accession>
<reference evidence="2 3" key="1">
    <citation type="journal article" date="2011" name="Genome Biol.">
        <title>Comparative genome sequence analysis underscores mycoparasitism as the ancestral life style of Trichoderma.</title>
        <authorList>
            <person name="Kubicek C.P."/>
            <person name="Herrera-Estrella A."/>
            <person name="Seidl-Seiboth V."/>
            <person name="Martinez D.A."/>
            <person name="Druzhinina I.S."/>
            <person name="Thon M."/>
            <person name="Zeilinger S."/>
            <person name="Casas-Flores S."/>
            <person name="Horwitz B.A."/>
            <person name="Mukherjee P.K."/>
            <person name="Mukherjee M."/>
            <person name="Kredics L."/>
            <person name="Alcaraz L.D."/>
            <person name="Aerts A."/>
            <person name="Antal Z."/>
            <person name="Atanasova L."/>
            <person name="Cervantes-Badillo M.G."/>
            <person name="Challacombe J."/>
            <person name="Chertkov O."/>
            <person name="McCluskey K."/>
            <person name="Coulpier F."/>
            <person name="Deshpande N."/>
            <person name="von Doehren H."/>
            <person name="Ebbole D.J."/>
            <person name="Esquivel-Naranjo E.U."/>
            <person name="Fekete E."/>
            <person name="Flipphi M."/>
            <person name="Glaser F."/>
            <person name="Gomez-Rodriguez E.Y."/>
            <person name="Gruber S."/>
            <person name="Han C."/>
            <person name="Henrissat B."/>
            <person name="Hermosa R."/>
            <person name="Hernandez-Onate M."/>
            <person name="Karaffa L."/>
            <person name="Kosti I."/>
            <person name="Le Crom S."/>
            <person name="Lindquist E."/>
            <person name="Lucas S."/>
            <person name="Luebeck M."/>
            <person name="Luebeck P.S."/>
            <person name="Margeot A."/>
            <person name="Metz B."/>
            <person name="Misra M."/>
            <person name="Nevalainen H."/>
            <person name="Omann M."/>
            <person name="Packer N."/>
            <person name="Perrone G."/>
            <person name="Uresti-Rivera E.E."/>
            <person name="Salamov A."/>
            <person name="Schmoll M."/>
            <person name="Seiboth B."/>
            <person name="Shapiro H."/>
            <person name="Sukno S."/>
            <person name="Tamayo-Ramos J.A."/>
            <person name="Tisch D."/>
            <person name="Wiest A."/>
            <person name="Wilkinson H.H."/>
            <person name="Zhang M."/>
            <person name="Coutinho P.M."/>
            <person name="Kenerley C.M."/>
            <person name="Monte E."/>
            <person name="Baker S.E."/>
            <person name="Grigoriev I.V."/>
        </authorList>
    </citation>
    <scope>NUCLEOTIDE SEQUENCE [LARGE SCALE GENOMIC DNA]</scope>
    <source>
        <strain evidence="3">ATCC 20476 / IMI 206040</strain>
    </source>
</reference>
<name>G9NJI0_HYPAI</name>
<feature type="region of interest" description="Disordered" evidence="1">
    <location>
        <begin position="1"/>
        <end position="32"/>
    </location>
</feature>
<dbReference type="EMBL" id="ABDG02000017">
    <property type="protein sequence ID" value="EHK49053.1"/>
    <property type="molecule type" value="Genomic_DNA"/>
</dbReference>
<comment type="caution">
    <text evidence="2">The sequence shown here is derived from an EMBL/GenBank/DDBJ whole genome shotgun (WGS) entry which is preliminary data.</text>
</comment>
<organism evidence="2 3">
    <name type="scientific">Hypocrea atroviridis (strain ATCC 20476 / IMI 206040)</name>
    <name type="common">Trichoderma atroviride</name>
    <dbReference type="NCBI Taxonomy" id="452589"/>
    <lineage>
        <taxon>Eukaryota</taxon>
        <taxon>Fungi</taxon>
        <taxon>Dikarya</taxon>
        <taxon>Ascomycota</taxon>
        <taxon>Pezizomycotina</taxon>
        <taxon>Sordariomycetes</taxon>
        <taxon>Hypocreomycetidae</taxon>
        <taxon>Hypocreales</taxon>
        <taxon>Hypocreaceae</taxon>
        <taxon>Trichoderma</taxon>
    </lineage>
</organism>
<sequence length="301" mass="33064">MLASPEGGKKTVEHAQRTAAVEASLQSSPARDCSRSSHTAMLARLRLLGSCEALSGGAFAHHDDAKASRIVRFPFSAIGRTQANRSAARHSTARSPKSMLHGIAWHGTWPPYLQWPSVASALRKYEYIMHSSCEQPWLALFLSSGGRKSLPIARSPDSRRRVFASREAAHAHPLRKKNSDERRTMARSVTKRGIILLSLLSERRSTYGVCFSATSTLEITHDSLQHVANLVAVLSLSAFIWVSTELLLQVRYAQRLTPERPLPETTPPPQLASGPRIEIIPADAVTTYCQAILQDLILATS</sequence>
<evidence type="ECO:0000313" key="2">
    <source>
        <dbReference type="EMBL" id="EHK49053.1"/>
    </source>
</evidence>
<proteinExistence type="predicted"/>